<dbReference type="EnsemblMetazoa" id="CapteT211869">
    <property type="protein sequence ID" value="CapteP211869"/>
    <property type="gene ID" value="CapteG211869"/>
</dbReference>
<evidence type="ECO:0000313" key="4">
    <source>
        <dbReference type="EnsemblMetazoa" id="CapteP211869"/>
    </source>
</evidence>
<evidence type="ECO:0000313" key="3">
    <source>
        <dbReference type="EMBL" id="ELU14825.1"/>
    </source>
</evidence>
<feature type="region of interest" description="Disordered" evidence="1">
    <location>
        <begin position="71"/>
        <end position="105"/>
    </location>
</feature>
<dbReference type="SUPFAM" id="SSF56219">
    <property type="entry name" value="DNase I-like"/>
    <property type="match status" value="1"/>
</dbReference>
<dbReference type="GO" id="GO:0031012">
    <property type="term" value="C:extracellular matrix"/>
    <property type="evidence" value="ECO:0007669"/>
    <property type="project" value="TreeGrafter"/>
</dbReference>
<dbReference type="AlphaFoldDB" id="R7VGK5"/>
<dbReference type="OrthoDB" id="416454at2759"/>
<keyword evidence="5" id="KW-1185">Reference proteome</keyword>
<dbReference type="GO" id="GO:0003824">
    <property type="term" value="F:catalytic activity"/>
    <property type="evidence" value="ECO:0007669"/>
    <property type="project" value="InterPro"/>
</dbReference>
<dbReference type="HOGENOM" id="CLU_693073_0_0_1"/>
<name>R7VGK5_CAPTE</name>
<sequence>MAKLTLAAVRTLIIEQTKTLMDELKGLQGEMDRRMSAVEKKIERINNSLLACQAGLSQPLTQETLSFADAVGHPQNSHPLQQTPTSTRSTTTSKKRLPPTTSQHVDPAKTLVVAKPAEPIRLQNTMNLQTSLNERDRSIVPLIATAKVVSNGNLFVEAKTTEGLDELRNKIAPLTSNLFGEAASLRLIDDSKTRPKHVIIRNVPAHYDADTILEEARVEYSSASSDHEVIWFQASTREHDIIGCAAYWPPGSDLDITQHLQHALDEVSIEFNTIVLLAGDLNAHYPDLSESISTNTAGRLLQRFATVNALTQVIQAPTRVTAHSSSCLDILLTNIPEEINFLGVYPGIGTSDHGVACVDLKTTSVITHTEDSATIRPRLHFNTHSTNWKTVNDHFSNINWHHCFAACNVEETWTLFKDAYEEVLGRLSKKSRPPSRRTNHERHQHNTLNQELIRLRATQQAAWRLHSSHPKNPSKPSNSTPRIHTSLCKPHSPYR</sequence>
<evidence type="ECO:0000256" key="1">
    <source>
        <dbReference type="SAM" id="MobiDB-lite"/>
    </source>
</evidence>
<feature type="region of interest" description="Disordered" evidence="1">
    <location>
        <begin position="427"/>
        <end position="448"/>
    </location>
</feature>
<reference evidence="4" key="3">
    <citation type="submission" date="2015-06" db="UniProtKB">
        <authorList>
            <consortium name="EnsemblMetazoa"/>
        </authorList>
    </citation>
    <scope>IDENTIFICATION</scope>
</reference>
<evidence type="ECO:0000313" key="5">
    <source>
        <dbReference type="Proteomes" id="UP000014760"/>
    </source>
</evidence>
<dbReference type="EMBL" id="KB294244">
    <property type="protein sequence ID" value="ELU14825.1"/>
    <property type="molecule type" value="Genomic_DNA"/>
</dbReference>
<dbReference type="Pfam" id="PF14529">
    <property type="entry name" value="Exo_endo_phos_2"/>
    <property type="match status" value="1"/>
</dbReference>
<dbReference type="EMBL" id="AMQN01018355">
    <property type="status" value="NOT_ANNOTATED_CDS"/>
    <property type="molecule type" value="Genomic_DNA"/>
</dbReference>
<feature type="compositionally biased region" description="Low complexity" evidence="1">
    <location>
        <begin position="79"/>
        <end position="92"/>
    </location>
</feature>
<reference evidence="3 5" key="2">
    <citation type="journal article" date="2013" name="Nature">
        <title>Insights into bilaterian evolution from three spiralian genomes.</title>
        <authorList>
            <person name="Simakov O."/>
            <person name="Marletaz F."/>
            <person name="Cho S.J."/>
            <person name="Edsinger-Gonzales E."/>
            <person name="Havlak P."/>
            <person name="Hellsten U."/>
            <person name="Kuo D.H."/>
            <person name="Larsson T."/>
            <person name="Lv J."/>
            <person name="Arendt D."/>
            <person name="Savage R."/>
            <person name="Osoegawa K."/>
            <person name="de Jong P."/>
            <person name="Grimwood J."/>
            <person name="Chapman J.A."/>
            <person name="Shapiro H."/>
            <person name="Aerts A."/>
            <person name="Otillar R.P."/>
            <person name="Terry A.Y."/>
            <person name="Boore J.L."/>
            <person name="Grigoriev I.V."/>
            <person name="Lindberg D.R."/>
            <person name="Seaver E.C."/>
            <person name="Weisblat D.A."/>
            <person name="Putnam N.H."/>
            <person name="Rokhsar D.S."/>
        </authorList>
    </citation>
    <scope>NUCLEOTIDE SEQUENCE</scope>
    <source>
        <strain evidence="3 5">I ESC-2004</strain>
    </source>
</reference>
<organism evidence="3">
    <name type="scientific">Capitella teleta</name>
    <name type="common">Polychaete worm</name>
    <dbReference type="NCBI Taxonomy" id="283909"/>
    <lineage>
        <taxon>Eukaryota</taxon>
        <taxon>Metazoa</taxon>
        <taxon>Spiralia</taxon>
        <taxon>Lophotrochozoa</taxon>
        <taxon>Annelida</taxon>
        <taxon>Polychaeta</taxon>
        <taxon>Sedentaria</taxon>
        <taxon>Scolecida</taxon>
        <taxon>Capitellidae</taxon>
        <taxon>Capitella</taxon>
    </lineage>
</organism>
<feature type="compositionally biased region" description="Basic residues" evidence="1">
    <location>
        <begin position="427"/>
        <end position="445"/>
    </location>
</feature>
<dbReference type="InterPro" id="IPR005135">
    <property type="entry name" value="Endo/exonuclease/phosphatase"/>
</dbReference>
<proteinExistence type="predicted"/>
<gene>
    <name evidence="3" type="ORF">CAPTEDRAFT_211869</name>
</gene>
<dbReference type="EMBL" id="AMQN01018354">
    <property type="status" value="NOT_ANNOTATED_CDS"/>
    <property type="molecule type" value="Genomic_DNA"/>
</dbReference>
<dbReference type="Proteomes" id="UP000014760">
    <property type="component" value="Unassembled WGS sequence"/>
</dbReference>
<evidence type="ECO:0000259" key="2">
    <source>
        <dbReference type="Pfam" id="PF14529"/>
    </source>
</evidence>
<dbReference type="GO" id="GO:0061343">
    <property type="term" value="P:cell adhesion involved in heart morphogenesis"/>
    <property type="evidence" value="ECO:0007669"/>
    <property type="project" value="TreeGrafter"/>
</dbReference>
<reference evidence="5" key="1">
    <citation type="submission" date="2012-12" db="EMBL/GenBank/DDBJ databases">
        <authorList>
            <person name="Hellsten U."/>
            <person name="Grimwood J."/>
            <person name="Chapman J.A."/>
            <person name="Shapiro H."/>
            <person name="Aerts A."/>
            <person name="Otillar R.P."/>
            <person name="Terry A.Y."/>
            <person name="Boore J.L."/>
            <person name="Simakov O."/>
            <person name="Marletaz F."/>
            <person name="Cho S.-J."/>
            <person name="Edsinger-Gonzales E."/>
            <person name="Havlak P."/>
            <person name="Kuo D.-H."/>
            <person name="Larsson T."/>
            <person name="Lv J."/>
            <person name="Arendt D."/>
            <person name="Savage R."/>
            <person name="Osoegawa K."/>
            <person name="de Jong P."/>
            <person name="Lindberg D.R."/>
            <person name="Seaver E.C."/>
            <person name="Weisblat D.A."/>
            <person name="Putnam N.H."/>
            <person name="Grigoriev I.V."/>
            <person name="Rokhsar D.S."/>
        </authorList>
    </citation>
    <scope>NUCLEOTIDE SEQUENCE</scope>
    <source>
        <strain evidence="5">I ESC-2004</strain>
    </source>
</reference>
<dbReference type="PANTHER" id="PTHR33395:SF22">
    <property type="entry name" value="REVERSE TRANSCRIPTASE DOMAIN-CONTAINING PROTEIN"/>
    <property type="match status" value="1"/>
</dbReference>
<dbReference type="PANTHER" id="PTHR33395">
    <property type="entry name" value="TRANSCRIPTASE, PUTATIVE-RELATED-RELATED"/>
    <property type="match status" value="1"/>
</dbReference>
<feature type="domain" description="Endonuclease/exonuclease/phosphatase" evidence="2">
    <location>
        <begin position="245"/>
        <end position="354"/>
    </location>
</feature>
<feature type="compositionally biased region" description="Low complexity" evidence="1">
    <location>
        <begin position="470"/>
        <end position="479"/>
    </location>
</feature>
<accession>R7VGK5</accession>
<dbReference type="Gene3D" id="3.60.10.10">
    <property type="entry name" value="Endonuclease/exonuclease/phosphatase"/>
    <property type="match status" value="1"/>
</dbReference>
<dbReference type="GO" id="GO:0007508">
    <property type="term" value="P:larval heart development"/>
    <property type="evidence" value="ECO:0007669"/>
    <property type="project" value="TreeGrafter"/>
</dbReference>
<protein>
    <recommendedName>
        <fullName evidence="2">Endonuclease/exonuclease/phosphatase domain-containing protein</fullName>
    </recommendedName>
</protein>
<feature type="region of interest" description="Disordered" evidence="1">
    <location>
        <begin position="461"/>
        <end position="495"/>
    </location>
</feature>
<dbReference type="InterPro" id="IPR036691">
    <property type="entry name" value="Endo/exonu/phosph_ase_sf"/>
</dbReference>